<protein>
    <submittedName>
        <fullName evidence="1">Uncharacterized protein</fullName>
    </submittedName>
</protein>
<dbReference type="Proteomes" id="UP000288805">
    <property type="component" value="Unassembled WGS sequence"/>
</dbReference>
<name>A0A438F3D0_VITVI</name>
<evidence type="ECO:0000313" key="1">
    <source>
        <dbReference type="EMBL" id="RVW54527.1"/>
    </source>
</evidence>
<dbReference type="EMBL" id="QGNW01001126">
    <property type="protein sequence ID" value="RVW54527.1"/>
    <property type="molecule type" value="Genomic_DNA"/>
</dbReference>
<accession>A0A438F3D0</accession>
<evidence type="ECO:0000313" key="2">
    <source>
        <dbReference type="Proteomes" id="UP000288805"/>
    </source>
</evidence>
<gene>
    <name evidence="1" type="ORF">CK203_071446</name>
</gene>
<comment type="caution">
    <text evidence="1">The sequence shown here is derived from an EMBL/GenBank/DDBJ whole genome shotgun (WGS) entry which is preliminary data.</text>
</comment>
<proteinExistence type="predicted"/>
<dbReference type="AlphaFoldDB" id="A0A438F3D0"/>
<organism evidence="1 2">
    <name type="scientific">Vitis vinifera</name>
    <name type="common">Grape</name>
    <dbReference type="NCBI Taxonomy" id="29760"/>
    <lineage>
        <taxon>Eukaryota</taxon>
        <taxon>Viridiplantae</taxon>
        <taxon>Streptophyta</taxon>
        <taxon>Embryophyta</taxon>
        <taxon>Tracheophyta</taxon>
        <taxon>Spermatophyta</taxon>
        <taxon>Magnoliopsida</taxon>
        <taxon>eudicotyledons</taxon>
        <taxon>Gunneridae</taxon>
        <taxon>Pentapetalae</taxon>
        <taxon>rosids</taxon>
        <taxon>Vitales</taxon>
        <taxon>Vitaceae</taxon>
        <taxon>Viteae</taxon>
        <taxon>Vitis</taxon>
    </lineage>
</organism>
<reference evidence="1 2" key="1">
    <citation type="journal article" date="2018" name="PLoS Genet.">
        <title>Population sequencing reveals clonal diversity and ancestral inbreeding in the grapevine cultivar Chardonnay.</title>
        <authorList>
            <person name="Roach M.J."/>
            <person name="Johnson D.L."/>
            <person name="Bohlmann J."/>
            <person name="van Vuuren H.J."/>
            <person name="Jones S.J."/>
            <person name="Pretorius I.S."/>
            <person name="Schmidt S.A."/>
            <person name="Borneman A.R."/>
        </authorList>
    </citation>
    <scope>NUCLEOTIDE SEQUENCE [LARGE SCALE GENOMIC DNA]</scope>
    <source>
        <strain evidence="2">cv. Chardonnay</strain>
        <tissue evidence="1">Leaf</tissue>
    </source>
</reference>
<sequence>MGFFFRNSGVLVDRDDPCCVAGGSTMSAGEGIGRRPPLAWRKARLGAGCRNINCNIKTQLRVLRVTVQAHPQGPTSVFLVFGEDGPSKWGLDLIDQWQKGMILEVFARMAMASFVLVIPYIPLPFPCAAHLLSLDGSSRGDIDKLALDPAPTSKPMLYFF</sequence>